<accession>A0A7D5LCD3</accession>
<dbReference type="AlphaFoldDB" id="A0A7D5LCD3"/>
<dbReference type="KEGG" id="halu:HUG12_16330"/>
<evidence type="ECO:0000313" key="2">
    <source>
        <dbReference type="Proteomes" id="UP000509626"/>
    </source>
</evidence>
<dbReference type="GeneID" id="56039059"/>
<sequence>MSTKIKIGLIAVMLVVTSGAFAASAYTSGSVDRAANVNVVNDDTGLIALQDGNSGDLVYQNSSGALEIDFTNGSASGVNTAAHFELGDQANANESYAFNLTNLDAEGHDFTFEYSGTDSEDDDENLQFQVYDDTGVLQTTVSEESGAVNLNGVASGDTYYVVIVVDTHGLTSNSDLSGTLTISA</sequence>
<dbReference type="OrthoDB" id="346400at2157"/>
<proteinExistence type="predicted"/>
<dbReference type="RefSeq" id="WP_179269799.1">
    <property type="nucleotide sequence ID" value="NZ_CP058579.1"/>
</dbReference>
<reference evidence="1 2" key="1">
    <citation type="submission" date="2020-06" db="EMBL/GenBank/DDBJ databases">
        <title>NJ-3-1, isolated from saline soil.</title>
        <authorList>
            <person name="Cui H.L."/>
            <person name="Shi X."/>
        </authorList>
    </citation>
    <scope>NUCLEOTIDE SEQUENCE [LARGE SCALE GENOMIC DNA]</scope>
    <source>
        <strain evidence="1 2">NJ-3-1</strain>
    </source>
</reference>
<name>A0A7D5LCD3_9EURY</name>
<dbReference type="Proteomes" id="UP000509626">
    <property type="component" value="Chromosome"/>
</dbReference>
<keyword evidence="2" id="KW-1185">Reference proteome</keyword>
<protein>
    <submittedName>
        <fullName evidence="1">Uncharacterized protein</fullName>
    </submittedName>
</protein>
<gene>
    <name evidence="1" type="ORF">HUG12_16330</name>
</gene>
<evidence type="ECO:0000313" key="1">
    <source>
        <dbReference type="EMBL" id="QLG63214.1"/>
    </source>
</evidence>
<organism evidence="1 2">
    <name type="scientific">Halorarum salinum</name>
    <dbReference type="NCBI Taxonomy" id="2743089"/>
    <lineage>
        <taxon>Archaea</taxon>
        <taxon>Methanobacteriati</taxon>
        <taxon>Methanobacteriota</taxon>
        <taxon>Stenosarchaea group</taxon>
        <taxon>Halobacteria</taxon>
        <taxon>Halobacteriales</taxon>
        <taxon>Haloferacaceae</taxon>
        <taxon>Halorarum</taxon>
    </lineage>
</organism>
<dbReference type="EMBL" id="CP058579">
    <property type="protein sequence ID" value="QLG63214.1"/>
    <property type="molecule type" value="Genomic_DNA"/>
</dbReference>